<dbReference type="Gene3D" id="3.30.70.1430">
    <property type="entry name" value="Multidrug efflux transporter AcrB pore domain"/>
    <property type="match status" value="2"/>
</dbReference>
<dbReference type="PRINTS" id="PR00702">
    <property type="entry name" value="ACRIFLAVINRP"/>
</dbReference>
<dbReference type="GO" id="GO:0042910">
    <property type="term" value="F:xenobiotic transmembrane transporter activity"/>
    <property type="evidence" value="ECO:0007669"/>
    <property type="project" value="TreeGrafter"/>
</dbReference>
<keyword evidence="5 7" id="KW-1133">Transmembrane helix</keyword>
<dbReference type="InterPro" id="IPR004763">
    <property type="entry name" value="CusA-like"/>
</dbReference>
<evidence type="ECO:0000256" key="7">
    <source>
        <dbReference type="SAM" id="Phobius"/>
    </source>
</evidence>
<dbReference type="GO" id="GO:0005886">
    <property type="term" value="C:plasma membrane"/>
    <property type="evidence" value="ECO:0007669"/>
    <property type="project" value="UniProtKB-SubCell"/>
</dbReference>
<dbReference type="SUPFAM" id="SSF82866">
    <property type="entry name" value="Multidrug efflux transporter AcrB transmembrane domain"/>
    <property type="match status" value="1"/>
</dbReference>
<dbReference type="Proteomes" id="UP000178724">
    <property type="component" value="Unassembled WGS sequence"/>
</dbReference>
<feature type="transmembrane region" description="Helical" evidence="7">
    <location>
        <begin position="478"/>
        <end position="499"/>
    </location>
</feature>
<evidence type="ECO:0000256" key="4">
    <source>
        <dbReference type="ARBA" id="ARBA00022692"/>
    </source>
</evidence>
<dbReference type="NCBIfam" id="TIGR00914">
    <property type="entry name" value="2A0601"/>
    <property type="match status" value="1"/>
</dbReference>
<proteinExistence type="predicted"/>
<dbReference type="InterPro" id="IPR001036">
    <property type="entry name" value="Acrflvin-R"/>
</dbReference>
<dbReference type="PANTHER" id="PTHR32063">
    <property type="match status" value="1"/>
</dbReference>
<feature type="transmembrane region" description="Helical" evidence="7">
    <location>
        <begin position="440"/>
        <end position="458"/>
    </location>
</feature>
<keyword evidence="6 7" id="KW-0472">Membrane</keyword>
<organism evidence="8 9">
    <name type="scientific">candidate division WOR-1 bacterium RIFCSPHIGHO2_01_FULL_53_15</name>
    <dbReference type="NCBI Taxonomy" id="1802564"/>
    <lineage>
        <taxon>Bacteria</taxon>
        <taxon>Bacillati</taxon>
        <taxon>Saganbacteria</taxon>
    </lineage>
</organism>
<feature type="non-terminal residue" evidence="8">
    <location>
        <position position="734"/>
    </location>
</feature>
<feature type="transmembrane region" description="Helical" evidence="7">
    <location>
        <begin position="12"/>
        <end position="31"/>
    </location>
</feature>
<dbReference type="PANTHER" id="PTHR32063:SF19">
    <property type="entry name" value="CATION EFFLUX SYSTEM PROTEIN CUSA"/>
    <property type="match status" value="1"/>
</dbReference>
<evidence type="ECO:0000256" key="5">
    <source>
        <dbReference type="ARBA" id="ARBA00022989"/>
    </source>
</evidence>
<dbReference type="Gene3D" id="1.20.1640.10">
    <property type="entry name" value="Multidrug efflux transporter AcrB transmembrane domain"/>
    <property type="match status" value="2"/>
</dbReference>
<dbReference type="SUPFAM" id="SSF82714">
    <property type="entry name" value="Multidrug efflux transporter AcrB TolC docking domain, DN and DC subdomains"/>
    <property type="match status" value="1"/>
</dbReference>
<protein>
    <submittedName>
        <fullName evidence="8">Cation transporter</fullName>
    </submittedName>
</protein>
<feature type="transmembrane region" description="Helical" evidence="7">
    <location>
        <begin position="366"/>
        <end position="383"/>
    </location>
</feature>
<reference evidence="8 9" key="1">
    <citation type="journal article" date="2016" name="Nat. Commun.">
        <title>Thousands of microbial genomes shed light on interconnected biogeochemical processes in an aquifer system.</title>
        <authorList>
            <person name="Anantharaman K."/>
            <person name="Brown C.T."/>
            <person name="Hug L.A."/>
            <person name="Sharon I."/>
            <person name="Castelle C.J."/>
            <person name="Probst A.J."/>
            <person name="Thomas B.C."/>
            <person name="Singh A."/>
            <person name="Wilkins M.J."/>
            <person name="Karaoz U."/>
            <person name="Brodie E.L."/>
            <person name="Williams K.H."/>
            <person name="Hubbard S.S."/>
            <person name="Banfield J.F."/>
        </authorList>
    </citation>
    <scope>NUCLEOTIDE SEQUENCE [LARGE SCALE GENOMIC DNA]</scope>
</reference>
<keyword evidence="2" id="KW-0813">Transport</keyword>
<feature type="transmembrane region" description="Helical" evidence="7">
    <location>
        <begin position="552"/>
        <end position="571"/>
    </location>
</feature>
<dbReference type="AlphaFoldDB" id="A0A1F4Q4R6"/>
<comment type="subcellular location">
    <subcellularLocation>
        <location evidence="1">Cell membrane</location>
        <topology evidence="1">Multi-pass membrane protein</topology>
    </subcellularLocation>
</comment>
<evidence type="ECO:0000256" key="3">
    <source>
        <dbReference type="ARBA" id="ARBA00022475"/>
    </source>
</evidence>
<evidence type="ECO:0000313" key="9">
    <source>
        <dbReference type="Proteomes" id="UP000178724"/>
    </source>
</evidence>
<dbReference type="Gene3D" id="3.30.2090.10">
    <property type="entry name" value="Multidrug efflux transporter AcrB TolC docking domain, DN and DC subdomains"/>
    <property type="match status" value="1"/>
</dbReference>
<evidence type="ECO:0000313" key="8">
    <source>
        <dbReference type="EMBL" id="OGB91013.1"/>
    </source>
</evidence>
<evidence type="ECO:0000256" key="1">
    <source>
        <dbReference type="ARBA" id="ARBA00004651"/>
    </source>
</evidence>
<gene>
    <name evidence="8" type="ORF">A2625_06870</name>
</gene>
<dbReference type="InterPro" id="IPR027463">
    <property type="entry name" value="AcrB_DN_DC_subdom"/>
</dbReference>
<evidence type="ECO:0000256" key="6">
    <source>
        <dbReference type="ARBA" id="ARBA00023136"/>
    </source>
</evidence>
<dbReference type="GO" id="GO:0008324">
    <property type="term" value="F:monoatomic cation transmembrane transporter activity"/>
    <property type="evidence" value="ECO:0007669"/>
    <property type="project" value="InterPro"/>
</dbReference>
<dbReference type="EMBL" id="METM01000001">
    <property type="protein sequence ID" value="OGB91013.1"/>
    <property type="molecule type" value="Genomic_DNA"/>
</dbReference>
<keyword evidence="4 7" id="KW-0812">Transmembrane</keyword>
<accession>A0A1F4Q4R6</accession>
<dbReference type="SUPFAM" id="SSF82693">
    <property type="entry name" value="Multidrug efflux transporter AcrB pore domain, PN1, PN2, PC1 and PC2 subdomains"/>
    <property type="match status" value="2"/>
</dbReference>
<comment type="caution">
    <text evidence="8">The sequence shown here is derived from an EMBL/GenBank/DDBJ whole genome shotgun (WGS) entry which is preliminary data.</text>
</comment>
<name>A0A1F4Q4R6_UNCSA</name>
<evidence type="ECO:0000256" key="2">
    <source>
        <dbReference type="ARBA" id="ARBA00022448"/>
    </source>
</evidence>
<dbReference type="Pfam" id="PF00873">
    <property type="entry name" value="ACR_tran"/>
    <property type="match status" value="1"/>
</dbReference>
<dbReference type="Gene3D" id="3.30.70.1320">
    <property type="entry name" value="Multidrug efflux transporter AcrB pore domain like"/>
    <property type="match status" value="1"/>
</dbReference>
<sequence>MIEKIIEFSAKNKFIVIIFTIVAMIGAVYSIRNIPLDAIPDLSDTQVIIYSRWDRSPDIIEDQVTYPIVSAMLGAPNVKAIRGFSDFGFSYVYVIFKDGTDIYWARSRTLEYLSKIIPKLPEGVRTEMGPDASSVGWVYQYALVDKTGKNDLAGLRSFQDWNLRYWLQGVPGVAEVAAVGGFQKQYQVNVDPNALLAYNMPLTKVVEAIRAGNNDVGGRLVEFSGAEYMIRGRGYAKSVQDIENVVIGADQAGVPVLVKNIARVVLGPDIRRGIAELDGEGDTVGGIVIMRYGENALNVIGRIKARLEEIKPSLPAGVEIVTTYDRSELINRSVETMKDQLIEEMIIVSLVIMIFLWHFPSAFVPIVTIPIAVLLSFIPMYGMKLTSNIMSLSGIAISIGVLVDGAIVEVENAYKKLQLWEAGGRKGDYREILLSAIKEVGPSVFFSLLVIAVAFLPVFTLVDQEGRLFKPLAFSKNFVMAIAAFLAITLDPAIRMLFVRMDYKHFKPRWLSNIFNMVTVGKYYPEEKHPISKMLFRLYEPACRFVLKRPKATIIAAGILMLTTIPVFFQLGSEFMPPLNEGSILYMPTTLPGISVTEAQKLLQSMDKIIKSVPEVERVFGKAGRAESSTDPAPFSMMETTIVLKPEKEWRKVNRWYGRLPDFMQAPFRPFWPDHISPEEVIDDLDQKMQFPGVSNAWTMPIKARIDMLSTGIRTPVGIKIHGADLKEIEKIGL</sequence>
<keyword evidence="3" id="KW-1003">Cell membrane</keyword>